<dbReference type="GO" id="GO:0017000">
    <property type="term" value="P:antibiotic biosynthetic process"/>
    <property type="evidence" value="ECO:0007669"/>
    <property type="project" value="UniProtKB-KW"/>
</dbReference>
<dbReference type="FunFam" id="1.10.1200.10:FF:000016">
    <property type="entry name" value="Non-ribosomal peptide synthase"/>
    <property type="match status" value="1"/>
</dbReference>
<dbReference type="GO" id="GO:0008610">
    <property type="term" value="P:lipid biosynthetic process"/>
    <property type="evidence" value="ECO:0007669"/>
    <property type="project" value="UniProtKB-ARBA"/>
</dbReference>
<dbReference type="OrthoDB" id="2472181at2"/>
<dbReference type="InterPro" id="IPR029058">
    <property type="entry name" value="AB_hydrolase_fold"/>
</dbReference>
<feature type="domain" description="Carrier" evidence="8">
    <location>
        <begin position="970"/>
        <end position="1044"/>
    </location>
</feature>
<feature type="region of interest" description="Disordered" evidence="7">
    <location>
        <begin position="1112"/>
        <end position="1131"/>
    </location>
</feature>
<evidence type="ECO:0000256" key="4">
    <source>
        <dbReference type="ARBA" id="ARBA00022553"/>
    </source>
</evidence>
<dbReference type="SMART" id="SM00823">
    <property type="entry name" value="PKS_PP"/>
    <property type="match status" value="2"/>
</dbReference>
<dbReference type="Gene3D" id="3.30.300.30">
    <property type="match status" value="1"/>
</dbReference>
<dbReference type="InterPro" id="IPR010071">
    <property type="entry name" value="AA_adenyl_dom"/>
</dbReference>
<dbReference type="SUPFAM" id="SSF47336">
    <property type="entry name" value="ACP-like"/>
    <property type="match status" value="2"/>
</dbReference>
<dbReference type="Gene3D" id="1.10.1200.10">
    <property type="entry name" value="ACP-like"/>
    <property type="match status" value="1"/>
</dbReference>
<keyword evidence="10" id="KW-1185">Reference proteome</keyword>
<dbReference type="InterPro" id="IPR020845">
    <property type="entry name" value="AMP-binding_CS"/>
</dbReference>
<gene>
    <name evidence="9" type="ORF">D7231_16540</name>
</gene>
<dbReference type="Pfam" id="PF00975">
    <property type="entry name" value="Thioesterase"/>
    <property type="match status" value="1"/>
</dbReference>
<dbReference type="InterPro" id="IPR023213">
    <property type="entry name" value="CAT-like_dom_sf"/>
</dbReference>
<evidence type="ECO:0000256" key="3">
    <source>
        <dbReference type="ARBA" id="ARBA00022450"/>
    </source>
</evidence>
<dbReference type="GO" id="GO:0044550">
    <property type="term" value="P:secondary metabolite biosynthetic process"/>
    <property type="evidence" value="ECO:0007669"/>
    <property type="project" value="TreeGrafter"/>
</dbReference>
<comment type="cofactor">
    <cofactor evidence="1">
        <name>pantetheine 4'-phosphate</name>
        <dbReference type="ChEBI" id="CHEBI:47942"/>
    </cofactor>
</comment>
<proteinExistence type="inferred from homology"/>
<dbReference type="InterPro" id="IPR025110">
    <property type="entry name" value="AMP-bd_C"/>
</dbReference>
<sequence>MIPLSYPQQRLWTLIELMGQSPAYNMPLALRLSGQLDTAALRAALRDVVDRHESLRTVFPAADGRPRQSILATEEAETGIEVVRTGEPALADRLAAAAARPFDLARDVPFRATLFELGPQEHVLLLLVHHIAGDGWSMGPLADDLTEAYAARISGRAPGWDPLPVQYADYTLWQRELLGDEEDPGSLSHEQLAYWRSALAGLPETLALPYDRPRPAEASSAGDTVEFVLGTDLHRRLNELSRKRGVSFFMTLHAGLAALFTRLGAGTDIPVGSPVAGRTDEALDRLVGFFVNTLVLRTDTSGDPAFHELLHRVRERVLEDYAHQDLPFEQLVEAVSPQRSLAWHPLFQTMLTLQNNPEPKLTVPGLSVRPEPVSVTAAKFDLSFDFTEHTDERGAPAGVTAVLEYSTDLFDRRTAGTIARRLVRVLEAVAADDGVRIGDIDALLPGEREAVLEQWNDTARDMRQATLPELFEAQAAATPDRTAVIFQDRRLSYGELNARANSLARRLLARGAGPESVVAVLLPRSDRLVTALLAVLKTGAAYLPVDPAYPAERVRLMLREARPAVVLSEATDLLREHEHEHEHDGQGADLADADADLTDADRASPLRGAHPAYVIYTSGSTGTPKGVVATHDGVVNQMRWLAREHPLDGGDVMLARTAVSFDAAVWEIWHPLLSGAALCVAPDDLVRDPAALMAYAARHRVTVAQFVPSLLAALPDGIDGSGLRRVFAGGEALPTAVASRVATGWRAVLVNLYGPTETTIQVTSATWDGDDRPPTVPIGAPVHNTRAYVLDERLRPVPPGVTGELYIAGAGVARGYLGNPGMTAERFVACPFGPPGARMYRTGDLARWGQDGQLAFAGRADQQLKVRGFRVEPGEIEAALERHSGVRQAVVRVHQGPGAHHGRLVAWVTGRDGRPPAAEELRAHVREVLPEHMVPSAVVPLEAVPLTANGKLDTARLPAPAAGPAPASGSPRTPQEAALCRLFADILGLERVGTDDGFFDLGGDSIGAIQLAGRAREAGLSFSARDVFRCRTVAALAAEAAALAPEPAEEPGAGIGEVPLTPVMHWLREHGGPVDGFHQSVLLRSPGEATRDLLVTVLQALMERHDMLRSRLRTGSDRPTGPGTGSWTLDVLPPHEADADTLLHRVDVRGAGPDGIRAAVAGQAAAARDRLRPADGVMLQAVWFDAGPGAPGRLLLLVHHLAVDGVSWRILVQDLADAWQQATAGRRPELAPVRTSFRRWAQQLCEAATEPDRTAELAVWTGMASGAAAGEPLTRVPLDPARDTVLTSRSLTSDLPAGETDALLTRAAPLFHATPGDVLLTALALALAEWRRERGRGGATGTLIDLEGHGREEIVPGTDLSRTVGWFTTLFPVRLDPERAAWDEIRSAGPAVGRALKRVKEQLRVPPDKGVGYGLLRYLNPRTSGELRGLPRPEIAFNYLGRVGEAAGSDTAGWGLATDADALGAGRDPASPMSHPLAVDALVREGADGGGPVLSTTWTWPDRLFRAEEVQRLDQLWRQALAALARHAGQPGAGGHTPADFPLVRLTQEEVEAAEAAHPALAGVLPLSPLQEGMLFHSLYDSTAPDAYVVQISLDLDGDLDTGALRRAARALLRRHEALRAGFHSLPSGETVQVIPAEAAPEWAETDLSGAGAAEREAGLSRIAAADRAGRFDLAAPPLLRFAVTRTGERRHRLLVTSHHILFDGWSLPILLGDLFALYGGSDGDPGLPAVRPYREFLGWLAEQDRPAATRAWKAALSGLKQPTLLAGTADAARDPAPAGTLLTRLPAELTGRLTAAARRRGLTVNTLIQAAWALLLGRVTGSTDVVFGATVSGRPPSLPGVDGMAGLFINTVPVRVRPEPGEPLTALLQRLQDQQSELSEHHHLALIDIHRATGLPTLFDTVLAFENYPFDAAALDLSEAGLTVVDADVRDGAHYPLALIVTPGERIMIRADYRPGVFDRSTVELAVRELAVILGQLADDQDRPVAEVTADADGQLRTALARRPAPAAATAPVVGDPQRPRPEGGPAGRDPRDPQEEMLCRIFAEVLGTPGVGVDDDFFDLGGQSLLATKLIHRVRAELGVRVDIRSLFESPTPAGLARRLHSGTDTATAFGALLPLRSLGEGPALFCVHPGVGIGWSYQGLTRHIDPRHPVYALQARAISEPGAHCATLEEMAADYVTRIRTVQPHGPYHLMGWSFGGVAAHAMAVELQRLGERVALLAMLDAYPGRLLPATDDRAMESEVLRALLQGLGHDAAELGPGPLDRTQVLEFLTARDEHRPYENDRTMEAILDAAARNTRLQRQFTPGLFRGDVEFFTASHDQPADGPVVRAWDRHVDGTLTDHRLPCAHLELMDGKALAEIGAVLDRKLRIA</sequence>
<keyword evidence="6" id="KW-0045">Antibiotic biosynthesis</keyword>
<feature type="domain" description="Carrier" evidence="8">
    <location>
        <begin position="2031"/>
        <end position="2106"/>
    </location>
</feature>
<evidence type="ECO:0000313" key="10">
    <source>
        <dbReference type="Proteomes" id="UP000270343"/>
    </source>
</evidence>
<name>A0A3B0BFR2_9ACTN</name>
<protein>
    <submittedName>
        <fullName evidence="9">Amino acid adenylation domain-containing protein</fullName>
    </submittedName>
</protein>
<dbReference type="InterPro" id="IPR000873">
    <property type="entry name" value="AMP-dep_synth/lig_dom"/>
</dbReference>
<dbReference type="RefSeq" id="WP_120756222.1">
    <property type="nucleotide sequence ID" value="NZ_RBAM01000006.1"/>
</dbReference>
<evidence type="ECO:0000259" key="8">
    <source>
        <dbReference type="PROSITE" id="PS50075"/>
    </source>
</evidence>
<dbReference type="CDD" id="cd05930">
    <property type="entry name" value="A_NRPS"/>
    <property type="match status" value="1"/>
</dbReference>
<dbReference type="GO" id="GO:0005737">
    <property type="term" value="C:cytoplasm"/>
    <property type="evidence" value="ECO:0007669"/>
    <property type="project" value="TreeGrafter"/>
</dbReference>
<dbReference type="InterPro" id="IPR045851">
    <property type="entry name" value="AMP-bd_C_sf"/>
</dbReference>
<dbReference type="Pfam" id="PF13193">
    <property type="entry name" value="AMP-binding_C"/>
    <property type="match status" value="1"/>
</dbReference>
<dbReference type="InterPro" id="IPR001031">
    <property type="entry name" value="Thioesterase"/>
</dbReference>
<dbReference type="NCBIfam" id="TIGR01720">
    <property type="entry name" value="NRPS-para261"/>
    <property type="match status" value="1"/>
</dbReference>
<dbReference type="Gene3D" id="2.30.38.10">
    <property type="entry name" value="Luciferase, Domain 3"/>
    <property type="match status" value="1"/>
</dbReference>
<reference evidence="9 10" key="1">
    <citation type="journal article" date="2015" name="Antonie Van Leeuwenhoek">
        <title>Streptomyces klenkii sp. nov., isolated from deep marine sediment.</title>
        <authorList>
            <person name="Veyisoglu A."/>
            <person name="Sahin N."/>
        </authorList>
    </citation>
    <scope>NUCLEOTIDE SEQUENCE [LARGE SCALE GENOMIC DNA]</scope>
    <source>
        <strain evidence="9 10">KCTC 29202</strain>
    </source>
</reference>
<keyword evidence="4" id="KW-0597">Phosphoprotein</keyword>
<dbReference type="InterPro" id="IPR010060">
    <property type="entry name" value="NRPS_synth"/>
</dbReference>
<dbReference type="GO" id="GO:0003824">
    <property type="term" value="F:catalytic activity"/>
    <property type="evidence" value="ECO:0007669"/>
    <property type="project" value="InterPro"/>
</dbReference>
<dbReference type="SUPFAM" id="SSF52777">
    <property type="entry name" value="CoA-dependent acyltransferases"/>
    <property type="match status" value="6"/>
</dbReference>
<dbReference type="Gene3D" id="3.30.559.30">
    <property type="entry name" value="Nonribosomal peptide synthetase, condensation domain"/>
    <property type="match status" value="3"/>
</dbReference>
<dbReference type="FunFam" id="3.40.50.980:FF:000001">
    <property type="entry name" value="Non-ribosomal peptide synthetase"/>
    <property type="match status" value="1"/>
</dbReference>
<dbReference type="PROSITE" id="PS00012">
    <property type="entry name" value="PHOSPHOPANTETHEINE"/>
    <property type="match status" value="1"/>
</dbReference>
<dbReference type="FunFam" id="2.30.38.10:FF:000001">
    <property type="entry name" value="Non-ribosomal peptide synthetase PvdI"/>
    <property type="match status" value="1"/>
</dbReference>
<dbReference type="InterPro" id="IPR001242">
    <property type="entry name" value="Condensation_dom"/>
</dbReference>
<dbReference type="PANTHER" id="PTHR45527">
    <property type="entry name" value="NONRIBOSOMAL PEPTIDE SYNTHETASE"/>
    <property type="match status" value="1"/>
</dbReference>
<dbReference type="GO" id="GO:0031177">
    <property type="term" value="F:phosphopantetheine binding"/>
    <property type="evidence" value="ECO:0007669"/>
    <property type="project" value="InterPro"/>
</dbReference>
<dbReference type="InterPro" id="IPR006162">
    <property type="entry name" value="Ppantetheine_attach_site"/>
</dbReference>
<keyword evidence="5" id="KW-0677">Repeat</keyword>
<dbReference type="EMBL" id="RBAM01000006">
    <property type="protein sequence ID" value="RKN71610.1"/>
    <property type="molecule type" value="Genomic_DNA"/>
</dbReference>
<dbReference type="GO" id="GO:0072330">
    <property type="term" value="P:monocarboxylic acid biosynthetic process"/>
    <property type="evidence" value="ECO:0007669"/>
    <property type="project" value="UniProtKB-ARBA"/>
</dbReference>
<accession>A0A3B0BFR2</accession>
<evidence type="ECO:0000256" key="2">
    <source>
        <dbReference type="ARBA" id="ARBA00006432"/>
    </source>
</evidence>
<dbReference type="InterPro" id="IPR020806">
    <property type="entry name" value="PKS_PP-bd"/>
</dbReference>
<organism evidence="9 10">
    <name type="scientific">Streptomyces klenkii</name>
    <dbReference type="NCBI Taxonomy" id="1420899"/>
    <lineage>
        <taxon>Bacteria</taxon>
        <taxon>Bacillati</taxon>
        <taxon>Actinomycetota</taxon>
        <taxon>Actinomycetes</taxon>
        <taxon>Kitasatosporales</taxon>
        <taxon>Streptomycetaceae</taxon>
        <taxon>Streptomyces</taxon>
    </lineage>
</organism>
<evidence type="ECO:0000256" key="1">
    <source>
        <dbReference type="ARBA" id="ARBA00001957"/>
    </source>
</evidence>
<evidence type="ECO:0000256" key="6">
    <source>
        <dbReference type="ARBA" id="ARBA00023194"/>
    </source>
</evidence>
<dbReference type="FunFam" id="3.40.50.12780:FF:000012">
    <property type="entry name" value="Non-ribosomal peptide synthetase"/>
    <property type="match status" value="1"/>
</dbReference>
<dbReference type="NCBIfam" id="TIGR01733">
    <property type="entry name" value="AA-adenyl-dom"/>
    <property type="match status" value="1"/>
</dbReference>
<dbReference type="Pfam" id="PF00550">
    <property type="entry name" value="PP-binding"/>
    <property type="match status" value="2"/>
</dbReference>
<feature type="region of interest" description="Disordered" evidence="7">
    <location>
        <begin position="2002"/>
        <end position="2035"/>
    </location>
</feature>
<dbReference type="InterPro" id="IPR036736">
    <property type="entry name" value="ACP-like_sf"/>
</dbReference>
<dbReference type="Gene3D" id="3.40.50.1820">
    <property type="entry name" value="alpha/beta hydrolase"/>
    <property type="match status" value="1"/>
</dbReference>
<dbReference type="Pfam" id="PF00501">
    <property type="entry name" value="AMP-binding"/>
    <property type="match status" value="1"/>
</dbReference>
<dbReference type="InterPro" id="IPR009081">
    <property type="entry name" value="PP-bd_ACP"/>
</dbReference>
<comment type="similarity">
    <text evidence="2">Belongs to the ATP-dependent AMP-binding enzyme family.</text>
</comment>
<dbReference type="Gene3D" id="3.30.559.10">
    <property type="entry name" value="Chloramphenicol acetyltransferase-like domain"/>
    <property type="match status" value="3"/>
</dbReference>
<dbReference type="Pfam" id="PF00668">
    <property type="entry name" value="Condensation"/>
    <property type="match status" value="3"/>
</dbReference>
<evidence type="ECO:0000256" key="5">
    <source>
        <dbReference type="ARBA" id="ARBA00022737"/>
    </source>
</evidence>
<dbReference type="PROSITE" id="PS50075">
    <property type="entry name" value="CARRIER"/>
    <property type="match status" value="2"/>
</dbReference>
<evidence type="ECO:0000256" key="7">
    <source>
        <dbReference type="SAM" id="MobiDB-lite"/>
    </source>
</evidence>
<dbReference type="FunFam" id="3.30.559.10:FF:000012">
    <property type="entry name" value="Non-ribosomal peptide synthetase"/>
    <property type="match status" value="1"/>
</dbReference>
<keyword evidence="3" id="KW-0596">Phosphopantetheine</keyword>
<comment type="caution">
    <text evidence="9">The sequence shown here is derived from an EMBL/GenBank/DDBJ whole genome shotgun (WGS) entry which is preliminary data.</text>
</comment>
<dbReference type="CDD" id="cd19540">
    <property type="entry name" value="LCL_NRPS-like"/>
    <property type="match status" value="1"/>
</dbReference>
<dbReference type="Proteomes" id="UP000270343">
    <property type="component" value="Unassembled WGS sequence"/>
</dbReference>
<dbReference type="GO" id="GO:0043041">
    <property type="term" value="P:amino acid activation for nonribosomal peptide biosynthetic process"/>
    <property type="evidence" value="ECO:0007669"/>
    <property type="project" value="TreeGrafter"/>
</dbReference>
<dbReference type="SUPFAM" id="SSF56801">
    <property type="entry name" value="Acetyl-CoA synthetase-like"/>
    <property type="match status" value="1"/>
</dbReference>
<dbReference type="FunFam" id="1.10.1200.10:FF:000005">
    <property type="entry name" value="Nonribosomal peptide synthetase 1"/>
    <property type="match status" value="1"/>
</dbReference>
<dbReference type="Gene3D" id="3.40.50.980">
    <property type="match status" value="2"/>
</dbReference>
<feature type="compositionally biased region" description="Low complexity" evidence="7">
    <location>
        <begin position="2002"/>
        <end position="2013"/>
    </location>
</feature>
<evidence type="ECO:0000313" key="9">
    <source>
        <dbReference type="EMBL" id="RKN71610.1"/>
    </source>
</evidence>
<dbReference type="PROSITE" id="PS00455">
    <property type="entry name" value="AMP_BINDING"/>
    <property type="match status" value="1"/>
</dbReference>
<dbReference type="SUPFAM" id="SSF53474">
    <property type="entry name" value="alpha/beta-Hydrolases"/>
    <property type="match status" value="1"/>
</dbReference>
<dbReference type="CDD" id="cd19543">
    <property type="entry name" value="DCL_NRPS"/>
    <property type="match status" value="1"/>
</dbReference>
<dbReference type="PANTHER" id="PTHR45527:SF1">
    <property type="entry name" value="FATTY ACID SYNTHASE"/>
    <property type="match status" value="1"/>
</dbReference>